<protein>
    <submittedName>
        <fullName evidence="5">LacI family DNA-binding transcriptional regulator</fullName>
    </submittedName>
</protein>
<dbReference type="PANTHER" id="PTHR30146:SF109">
    <property type="entry name" value="HTH-TYPE TRANSCRIPTIONAL REGULATOR GALS"/>
    <property type="match status" value="1"/>
</dbReference>
<dbReference type="PROSITE" id="PS50932">
    <property type="entry name" value="HTH_LACI_2"/>
    <property type="match status" value="1"/>
</dbReference>
<evidence type="ECO:0000256" key="2">
    <source>
        <dbReference type="ARBA" id="ARBA00023125"/>
    </source>
</evidence>
<dbReference type="Pfam" id="PF13377">
    <property type="entry name" value="Peripla_BP_3"/>
    <property type="match status" value="1"/>
</dbReference>
<dbReference type="GO" id="GO:0003677">
    <property type="term" value="F:DNA binding"/>
    <property type="evidence" value="ECO:0007669"/>
    <property type="project" value="UniProtKB-KW"/>
</dbReference>
<gene>
    <name evidence="5" type="ORF">JR050_16210</name>
</gene>
<dbReference type="RefSeq" id="WP_204204565.1">
    <property type="nucleotide sequence ID" value="NZ_JAFELM010000041.1"/>
</dbReference>
<evidence type="ECO:0000313" key="5">
    <source>
        <dbReference type="EMBL" id="MBM6619207.1"/>
    </source>
</evidence>
<name>A0ABS2DL37_9BACI</name>
<keyword evidence="1" id="KW-0805">Transcription regulation</keyword>
<dbReference type="Proteomes" id="UP001518925">
    <property type="component" value="Unassembled WGS sequence"/>
</dbReference>
<evidence type="ECO:0000313" key="6">
    <source>
        <dbReference type="Proteomes" id="UP001518925"/>
    </source>
</evidence>
<dbReference type="InterPro" id="IPR028082">
    <property type="entry name" value="Peripla_BP_I"/>
</dbReference>
<evidence type="ECO:0000259" key="4">
    <source>
        <dbReference type="PROSITE" id="PS50932"/>
    </source>
</evidence>
<comment type="caution">
    <text evidence="5">The sequence shown here is derived from an EMBL/GenBank/DDBJ whole genome shotgun (WGS) entry which is preliminary data.</text>
</comment>
<keyword evidence="6" id="KW-1185">Reference proteome</keyword>
<dbReference type="Gene3D" id="1.10.260.40">
    <property type="entry name" value="lambda repressor-like DNA-binding domains"/>
    <property type="match status" value="1"/>
</dbReference>
<dbReference type="CDD" id="cd01392">
    <property type="entry name" value="HTH_LacI"/>
    <property type="match status" value="1"/>
</dbReference>
<evidence type="ECO:0000256" key="1">
    <source>
        <dbReference type="ARBA" id="ARBA00023015"/>
    </source>
</evidence>
<dbReference type="SMART" id="SM00354">
    <property type="entry name" value="HTH_LACI"/>
    <property type="match status" value="1"/>
</dbReference>
<dbReference type="CDD" id="cd06267">
    <property type="entry name" value="PBP1_LacI_sugar_binding-like"/>
    <property type="match status" value="1"/>
</dbReference>
<proteinExistence type="predicted"/>
<keyword evidence="3" id="KW-0804">Transcription</keyword>
<accession>A0ABS2DL37</accession>
<dbReference type="Gene3D" id="3.40.50.2300">
    <property type="match status" value="2"/>
</dbReference>
<dbReference type="InterPro" id="IPR010982">
    <property type="entry name" value="Lambda_DNA-bd_dom_sf"/>
</dbReference>
<dbReference type="Pfam" id="PF00356">
    <property type="entry name" value="LacI"/>
    <property type="match status" value="1"/>
</dbReference>
<dbReference type="InterPro" id="IPR046335">
    <property type="entry name" value="LacI/GalR-like_sensor"/>
</dbReference>
<feature type="domain" description="HTH lacI-type" evidence="4">
    <location>
        <begin position="3"/>
        <end position="57"/>
    </location>
</feature>
<reference evidence="5 6" key="1">
    <citation type="submission" date="2021-02" db="EMBL/GenBank/DDBJ databases">
        <title>Bacillus sp. RD4P76, an endophyte from a halophyte.</title>
        <authorList>
            <person name="Sun J.-Q."/>
        </authorList>
    </citation>
    <scope>NUCLEOTIDE SEQUENCE [LARGE SCALE GENOMIC DNA]</scope>
    <source>
        <strain evidence="5 6">RD4P76</strain>
    </source>
</reference>
<dbReference type="EMBL" id="JAFELM010000041">
    <property type="protein sequence ID" value="MBM6619207.1"/>
    <property type="molecule type" value="Genomic_DNA"/>
</dbReference>
<dbReference type="PANTHER" id="PTHR30146">
    <property type="entry name" value="LACI-RELATED TRANSCRIPTIONAL REPRESSOR"/>
    <property type="match status" value="1"/>
</dbReference>
<evidence type="ECO:0000256" key="3">
    <source>
        <dbReference type="ARBA" id="ARBA00023163"/>
    </source>
</evidence>
<keyword evidence="2 5" id="KW-0238">DNA-binding</keyword>
<sequence length="337" mass="37681">MGISIIDLAKHCNLSVSTVSRALNNQYGVSEKARQKVLKAVDELRYVPNEGAKELVRKRSNVIGLILHGDDYEVEPAFLHHLPYINQVLNEAGKDTMIQTISRVNYHSGELQQFIQKRNFEGCIIFPGFLKGHPIFDDVLKIKTPVVVLEEEIEAPHCSSINTDEILGGELATEHLILSGHKHIGFINGLGFIHISNLRFQGYKKALEKHGIPYNQEYVMESNYKGEGGAEASTELLQRNPEITAIFFANDVMAMGAISNLSKRNIAVPQDISIVGYDGHRLSQFYNPPLTTIQIQYKEIGGKAAHALLELIEGRQGKSVSIVPRLLKRESVKRIDY</sequence>
<dbReference type="SUPFAM" id="SSF47413">
    <property type="entry name" value="lambda repressor-like DNA-binding domains"/>
    <property type="match status" value="1"/>
</dbReference>
<dbReference type="SUPFAM" id="SSF53822">
    <property type="entry name" value="Periplasmic binding protein-like I"/>
    <property type="match status" value="1"/>
</dbReference>
<organism evidence="5 6">
    <name type="scientific">Bacillus suaedaesalsae</name>
    <dbReference type="NCBI Taxonomy" id="2810349"/>
    <lineage>
        <taxon>Bacteria</taxon>
        <taxon>Bacillati</taxon>
        <taxon>Bacillota</taxon>
        <taxon>Bacilli</taxon>
        <taxon>Bacillales</taxon>
        <taxon>Bacillaceae</taxon>
        <taxon>Bacillus</taxon>
    </lineage>
</organism>
<dbReference type="InterPro" id="IPR000843">
    <property type="entry name" value="HTH_LacI"/>
</dbReference>